<comment type="subunit">
    <text evidence="2">DNA polymerase III contains a core (composed of alpha, epsilon and theta chains) that associates with a tau subunit. This core dimerizes to form the POLIII' complex. PolIII' associates with the gamma complex (composed of gamma, delta, delta', psi and chi chains) and with the beta chain to form the complete DNA polymerase III complex.</text>
</comment>
<dbReference type="RefSeq" id="WP_109651681.1">
    <property type="nucleotide sequence ID" value="NZ_CP029145.1"/>
</dbReference>
<comment type="function">
    <text evidence="1">DNA polymerase III is a complex, multichain enzyme responsible for most of the replicative synthesis in bacteria. The epsilon subunit contain the editing function and is a proofreading 3'-5' exonuclease.</text>
</comment>
<dbReference type="CDD" id="cd06127">
    <property type="entry name" value="DEDDh"/>
    <property type="match status" value="1"/>
</dbReference>
<dbReference type="GO" id="GO:0005829">
    <property type="term" value="C:cytosol"/>
    <property type="evidence" value="ECO:0007669"/>
    <property type="project" value="TreeGrafter"/>
</dbReference>
<evidence type="ECO:0000256" key="2">
    <source>
        <dbReference type="ARBA" id="ARBA00026073"/>
    </source>
</evidence>
<dbReference type="Pfam" id="PF00929">
    <property type="entry name" value="RNase_T"/>
    <property type="match status" value="1"/>
</dbReference>
<dbReference type="PANTHER" id="PTHR30231">
    <property type="entry name" value="DNA POLYMERASE III SUBUNIT EPSILON"/>
    <property type="match status" value="1"/>
</dbReference>
<dbReference type="AlphaFoldDB" id="A0A2Z3GPL9"/>
<dbReference type="PANTHER" id="PTHR30231:SF41">
    <property type="entry name" value="DNA POLYMERASE III SUBUNIT EPSILON"/>
    <property type="match status" value="1"/>
</dbReference>
<proteinExistence type="predicted"/>
<dbReference type="Proteomes" id="UP000245999">
    <property type="component" value="Chromosome"/>
</dbReference>
<reference evidence="6" key="1">
    <citation type="submission" date="2018-04" db="EMBL/GenBank/DDBJ databases">
        <title>Complete genome of Antarctic heterotrophic bacterium Hymenobacter nivis.</title>
        <authorList>
            <person name="Terashima M."/>
        </authorList>
    </citation>
    <scope>NUCLEOTIDE SEQUENCE [LARGE SCALE GENOMIC DNA]</scope>
    <source>
        <strain evidence="6">NBRC 111535</strain>
    </source>
</reference>
<evidence type="ECO:0000313" key="6">
    <source>
        <dbReference type="Proteomes" id="UP000245999"/>
    </source>
</evidence>
<dbReference type="FunFam" id="3.30.420.10:FF:000045">
    <property type="entry name" value="3'-5' exonuclease DinG"/>
    <property type="match status" value="1"/>
</dbReference>
<feature type="region of interest" description="Disordered" evidence="3">
    <location>
        <begin position="307"/>
        <end position="326"/>
    </location>
</feature>
<dbReference type="EMBL" id="CP029145">
    <property type="protein sequence ID" value="AWM31334.1"/>
    <property type="molecule type" value="Genomic_DNA"/>
</dbReference>
<dbReference type="SMART" id="SM00479">
    <property type="entry name" value="EXOIII"/>
    <property type="match status" value="1"/>
</dbReference>
<gene>
    <name evidence="5" type="ORF">DDQ68_00160</name>
</gene>
<evidence type="ECO:0000259" key="4">
    <source>
        <dbReference type="SMART" id="SM00479"/>
    </source>
</evidence>
<dbReference type="InterPro" id="IPR012337">
    <property type="entry name" value="RNaseH-like_sf"/>
</dbReference>
<dbReference type="KEGG" id="hnv:DDQ68_00160"/>
<name>A0A2Z3GPL9_9BACT</name>
<dbReference type="GO" id="GO:0008408">
    <property type="term" value="F:3'-5' exonuclease activity"/>
    <property type="evidence" value="ECO:0007669"/>
    <property type="project" value="TreeGrafter"/>
</dbReference>
<sequence length="326" mass="35786">MPNYYLRTTGMSRSITDGTSKKNACTWHREYFRLTDEGLLSSVHEYEDGFYYLSAPALLPVPQAFPLPVPCPAALFHDAHARCVAYLREQEAKRYQAAAFARSLKYGMAVRAHAAKEAGAAEPLMLAEASHWLDDFTVFDVETTGTDATRNHLLELAAVRYVAWTPVAELQLFVRCPIPVPPFITNLTGITTAQVARAPEPKHVLQQFKKLAGDSVLVGHNVGFDLRFVNAARAALGAPEPLANPFLDTLVLAAHWLPAPHKLGDLCQRFGIRTAGAHRALADVRMTFALLRHLHQLEAVPASFRNATGKPSKRAAKPVASLFEAA</sequence>
<evidence type="ECO:0000256" key="3">
    <source>
        <dbReference type="SAM" id="MobiDB-lite"/>
    </source>
</evidence>
<dbReference type="Gene3D" id="3.30.420.10">
    <property type="entry name" value="Ribonuclease H-like superfamily/Ribonuclease H"/>
    <property type="match status" value="1"/>
</dbReference>
<evidence type="ECO:0000256" key="1">
    <source>
        <dbReference type="ARBA" id="ARBA00025483"/>
    </source>
</evidence>
<accession>A0A2Z3GPL9</accession>
<dbReference type="GO" id="GO:0003676">
    <property type="term" value="F:nucleic acid binding"/>
    <property type="evidence" value="ECO:0007669"/>
    <property type="project" value="InterPro"/>
</dbReference>
<dbReference type="InterPro" id="IPR013520">
    <property type="entry name" value="Ribonucl_H"/>
</dbReference>
<protein>
    <recommendedName>
        <fullName evidence="4">Exonuclease domain-containing protein</fullName>
    </recommendedName>
</protein>
<dbReference type="InterPro" id="IPR036397">
    <property type="entry name" value="RNaseH_sf"/>
</dbReference>
<dbReference type="GO" id="GO:0045004">
    <property type="term" value="P:DNA replication proofreading"/>
    <property type="evidence" value="ECO:0007669"/>
    <property type="project" value="TreeGrafter"/>
</dbReference>
<dbReference type="OrthoDB" id="9803913at2"/>
<feature type="domain" description="Exonuclease" evidence="4">
    <location>
        <begin position="135"/>
        <end position="300"/>
    </location>
</feature>
<evidence type="ECO:0000313" key="5">
    <source>
        <dbReference type="EMBL" id="AWM31334.1"/>
    </source>
</evidence>
<keyword evidence="6" id="KW-1185">Reference proteome</keyword>
<dbReference type="SUPFAM" id="SSF53098">
    <property type="entry name" value="Ribonuclease H-like"/>
    <property type="match status" value="1"/>
</dbReference>
<organism evidence="5 6">
    <name type="scientific">Hymenobacter nivis</name>
    <dbReference type="NCBI Taxonomy" id="1850093"/>
    <lineage>
        <taxon>Bacteria</taxon>
        <taxon>Pseudomonadati</taxon>
        <taxon>Bacteroidota</taxon>
        <taxon>Cytophagia</taxon>
        <taxon>Cytophagales</taxon>
        <taxon>Hymenobacteraceae</taxon>
        <taxon>Hymenobacter</taxon>
    </lineage>
</organism>